<dbReference type="Pfam" id="PF00781">
    <property type="entry name" value="DAGK_cat"/>
    <property type="match status" value="1"/>
</dbReference>
<dbReference type="HOGENOM" id="CLU_045532_1_3_5"/>
<dbReference type="STRING" id="402881.Plav_1590"/>
<accession>A7HTH6</accession>
<dbReference type="RefSeq" id="WP_012110497.1">
    <property type="nucleotide sequence ID" value="NC_009719.1"/>
</dbReference>
<dbReference type="Gene3D" id="3.40.50.10330">
    <property type="entry name" value="Probable inorganic polyphosphate/atp-NAD kinase, domain 1"/>
    <property type="match status" value="1"/>
</dbReference>
<keyword evidence="2" id="KW-0418">Kinase</keyword>
<dbReference type="GO" id="GO:0005524">
    <property type="term" value="F:ATP binding"/>
    <property type="evidence" value="ECO:0007669"/>
    <property type="project" value="InterPro"/>
</dbReference>
<dbReference type="GO" id="GO:0016301">
    <property type="term" value="F:kinase activity"/>
    <property type="evidence" value="ECO:0007669"/>
    <property type="project" value="UniProtKB-KW"/>
</dbReference>
<dbReference type="InterPro" id="IPR001206">
    <property type="entry name" value="Diacylglycerol_kinase_cat_dom"/>
</dbReference>
<protein>
    <submittedName>
        <fullName evidence="2">Diacylglycerol kinase catalytic region</fullName>
    </submittedName>
</protein>
<keyword evidence="3" id="KW-1185">Reference proteome</keyword>
<dbReference type="EMBL" id="CP000774">
    <property type="protein sequence ID" value="ABS63209.1"/>
    <property type="molecule type" value="Genomic_DNA"/>
</dbReference>
<organism evidence="2 3">
    <name type="scientific">Parvibaculum lavamentivorans (strain DS-1 / DSM 13023 / NCIMB 13966)</name>
    <dbReference type="NCBI Taxonomy" id="402881"/>
    <lineage>
        <taxon>Bacteria</taxon>
        <taxon>Pseudomonadati</taxon>
        <taxon>Pseudomonadota</taxon>
        <taxon>Alphaproteobacteria</taxon>
        <taxon>Hyphomicrobiales</taxon>
        <taxon>Parvibaculaceae</taxon>
        <taxon>Parvibaculum</taxon>
    </lineage>
</organism>
<reference evidence="2 3" key="1">
    <citation type="journal article" date="2011" name="Stand. Genomic Sci.">
        <title>Complete genome sequence of Parvibaculum lavamentivorans type strain (DS-1(T)).</title>
        <authorList>
            <person name="Schleheck D."/>
            <person name="Weiss M."/>
            <person name="Pitluck S."/>
            <person name="Bruce D."/>
            <person name="Land M.L."/>
            <person name="Han S."/>
            <person name="Saunders E."/>
            <person name="Tapia R."/>
            <person name="Detter C."/>
            <person name="Brettin T."/>
            <person name="Han J."/>
            <person name="Woyke T."/>
            <person name="Goodwin L."/>
            <person name="Pennacchio L."/>
            <person name="Nolan M."/>
            <person name="Cook A.M."/>
            <person name="Kjelleberg S."/>
            <person name="Thomas T."/>
        </authorList>
    </citation>
    <scope>NUCLEOTIDE SEQUENCE [LARGE SCALE GENOMIC DNA]</scope>
    <source>
        <strain evidence="3">DS-1 / DSM 13023 / NCIMB 13966</strain>
    </source>
</reference>
<dbReference type="Pfam" id="PF19279">
    <property type="entry name" value="YegS_C"/>
    <property type="match status" value="1"/>
</dbReference>
<proteinExistence type="predicted"/>
<dbReference type="InterPro" id="IPR045540">
    <property type="entry name" value="YegS/DAGK_C"/>
</dbReference>
<dbReference type="SMART" id="SM00046">
    <property type="entry name" value="DAGKc"/>
    <property type="match status" value="1"/>
</dbReference>
<dbReference type="PANTHER" id="PTHR30492">
    <property type="entry name" value="METHYLGLYOXAL SYNTHASE"/>
    <property type="match status" value="1"/>
</dbReference>
<dbReference type="AlphaFoldDB" id="A7HTH6"/>
<dbReference type="GO" id="GO:0005829">
    <property type="term" value="C:cytosol"/>
    <property type="evidence" value="ECO:0007669"/>
    <property type="project" value="TreeGrafter"/>
</dbReference>
<evidence type="ECO:0000259" key="1">
    <source>
        <dbReference type="PROSITE" id="PS50146"/>
    </source>
</evidence>
<evidence type="ECO:0000313" key="2">
    <source>
        <dbReference type="EMBL" id="ABS63209.1"/>
    </source>
</evidence>
<evidence type="ECO:0000313" key="3">
    <source>
        <dbReference type="Proteomes" id="UP000006377"/>
    </source>
</evidence>
<dbReference type="InterPro" id="IPR017438">
    <property type="entry name" value="ATP-NAD_kinase_N"/>
</dbReference>
<dbReference type="GO" id="GO:0019242">
    <property type="term" value="P:methylglyoxal biosynthetic process"/>
    <property type="evidence" value="ECO:0007669"/>
    <property type="project" value="InterPro"/>
</dbReference>
<dbReference type="NCBIfam" id="TIGR00147">
    <property type="entry name" value="YegS/Rv2252/BmrU family lipid kinase"/>
    <property type="match status" value="1"/>
</dbReference>
<sequence length="301" mass="32981">MQRPAQLSVRKFLLLQNPNSGGGGGWDTDSFLAAARELGIEVRHERPDDPAICVRLLREAQEVDAVGVAGGDGTLSPLIECLVERKLPLLVLPAGTANDFARSLGMPENVFQLAALLREGRISEVDVGYANDKPFLNAASIGMTNTISRLQTKERKRRWGVLSYAISAIEAGLKSRSFRAIFEDGYSRREMRCIQLLVGNGRFYGGGMTVHTDATLTDGTLHLYAAVPRSIFGMAALLPFLRFGRTDLAPEVFCEEGAEISITTHPKRHVFADGEEITETPVRFRVARAALTVIVPRERTS</sequence>
<feature type="domain" description="DAGKc" evidence="1">
    <location>
        <begin position="7"/>
        <end position="134"/>
    </location>
</feature>
<dbReference type="Proteomes" id="UP000006377">
    <property type="component" value="Chromosome"/>
</dbReference>
<dbReference type="PROSITE" id="PS50146">
    <property type="entry name" value="DAGK"/>
    <property type="match status" value="1"/>
</dbReference>
<dbReference type="InterPro" id="IPR004363">
    <property type="entry name" value="Methylgl_synth"/>
</dbReference>
<keyword evidence="2" id="KW-0808">Transferase</keyword>
<dbReference type="GO" id="GO:0008654">
    <property type="term" value="P:phospholipid biosynthetic process"/>
    <property type="evidence" value="ECO:0007669"/>
    <property type="project" value="InterPro"/>
</dbReference>
<name>A7HTH6_PARL1</name>
<dbReference type="SUPFAM" id="SSF111331">
    <property type="entry name" value="NAD kinase/diacylglycerol kinase-like"/>
    <property type="match status" value="1"/>
</dbReference>
<dbReference type="InterPro" id="IPR005218">
    <property type="entry name" value="Diacylglycerol/lipid_kinase"/>
</dbReference>
<dbReference type="GO" id="GO:0008929">
    <property type="term" value="F:methylglyoxal synthase activity"/>
    <property type="evidence" value="ECO:0007669"/>
    <property type="project" value="InterPro"/>
</dbReference>
<dbReference type="KEGG" id="pla:Plav_1590"/>
<gene>
    <name evidence="2" type="ordered locus">Plav_1590</name>
</gene>
<dbReference type="InterPro" id="IPR016064">
    <property type="entry name" value="NAD/diacylglycerol_kinase_sf"/>
</dbReference>
<dbReference type="OrthoDB" id="142078at2"/>
<dbReference type="Gene3D" id="2.60.200.40">
    <property type="match status" value="1"/>
</dbReference>
<dbReference type="PANTHER" id="PTHR30492:SF0">
    <property type="entry name" value="METHYLGLYOXAL SYNTHASE"/>
    <property type="match status" value="1"/>
</dbReference>
<dbReference type="eggNOG" id="COG1597">
    <property type="taxonomic scope" value="Bacteria"/>
</dbReference>